<dbReference type="SUPFAM" id="SSF46955">
    <property type="entry name" value="Putative DNA-binding domain"/>
    <property type="match status" value="1"/>
</dbReference>
<dbReference type="GO" id="GO:0003677">
    <property type="term" value="F:DNA binding"/>
    <property type="evidence" value="ECO:0007669"/>
    <property type="project" value="InterPro"/>
</dbReference>
<feature type="compositionally biased region" description="Basic and acidic residues" evidence="1">
    <location>
        <begin position="68"/>
        <end position="83"/>
    </location>
</feature>
<organism evidence="3 4">
    <name type="scientific">Thermogemmatispora aurantia</name>
    <dbReference type="NCBI Taxonomy" id="2045279"/>
    <lineage>
        <taxon>Bacteria</taxon>
        <taxon>Bacillati</taxon>
        <taxon>Chloroflexota</taxon>
        <taxon>Ktedonobacteria</taxon>
        <taxon>Thermogemmatisporales</taxon>
        <taxon>Thermogemmatisporaceae</taxon>
        <taxon>Thermogemmatispora</taxon>
    </lineage>
</organism>
<protein>
    <recommendedName>
        <fullName evidence="2">Helix-turn-helix domain-containing protein</fullName>
    </recommendedName>
</protein>
<evidence type="ECO:0000256" key="1">
    <source>
        <dbReference type="SAM" id="MobiDB-lite"/>
    </source>
</evidence>
<gene>
    <name evidence="3" type="ORF">KTAU_42970</name>
</gene>
<dbReference type="Proteomes" id="UP000334820">
    <property type="component" value="Unassembled WGS sequence"/>
</dbReference>
<keyword evidence="4" id="KW-1185">Reference proteome</keyword>
<accession>A0A5J4KDR4</accession>
<name>A0A5J4KDR4_9CHLR</name>
<dbReference type="EMBL" id="BKZV01000009">
    <property type="protein sequence ID" value="GER85663.1"/>
    <property type="molecule type" value="Genomic_DNA"/>
</dbReference>
<dbReference type="Gene3D" id="1.10.1660.10">
    <property type="match status" value="1"/>
</dbReference>
<evidence type="ECO:0000313" key="4">
    <source>
        <dbReference type="Proteomes" id="UP000334820"/>
    </source>
</evidence>
<evidence type="ECO:0000313" key="3">
    <source>
        <dbReference type="EMBL" id="GER85663.1"/>
    </source>
</evidence>
<comment type="caution">
    <text evidence="3">The sequence shown here is derived from an EMBL/GenBank/DDBJ whole genome shotgun (WGS) entry which is preliminary data.</text>
</comment>
<dbReference type="AlphaFoldDB" id="A0A5J4KDR4"/>
<dbReference type="InterPro" id="IPR009061">
    <property type="entry name" value="DNA-bd_dom_put_sf"/>
</dbReference>
<proteinExistence type="predicted"/>
<dbReference type="InterPro" id="IPR041657">
    <property type="entry name" value="HTH_17"/>
</dbReference>
<reference evidence="3 4" key="1">
    <citation type="journal article" date="2019" name="Int. J. Syst. Evol. Microbiol.">
        <title>Thermogemmatispora aurantia sp. nov. and Thermogemmatispora argillosa sp. nov., within the class Ktedonobacteria, and emended description of the genus Thermogemmatispora.</title>
        <authorList>
            <person name="Zheng Y."/>
            <person name="Wang C.M."/>
            <person name="Sakai Y."/>
            <person name="Abe K."/>
            <person name="Yokota A."/>
            <person name="Yabe S."/>
        </authorList>
    </citation>
    <scope>NUCLEOTIDE SEQUENCE [LARGE SCALE GENOMIC DNA]</scope>
    <source>
        <strain evidence="3 4">A1-2</strain>
    </source>
</reference>
<feature type="region of interest" description="Disordered" evidence="1">
    <location>
        <begin position="55"/>
        <end position="83"/>
    </location>
</feature>
<dbReference type="InterPro" id="IPR010093">
    <property type="entry name" value="SinI_DNA-bd"/>
</dbReference>
<dbReference type="NCBIfam" id="TIGR01764">
    <property type="entry name" value="excise"/>
    <property type="match status" value="1"/>
</dbReference>
<feature type="domain" description="Helix-turn-helix" evidence="2">
    <location>
        <begin position="5"/>
        <end position="56"/>
    </location>
</feature>
<dbReference type="Pfam" id="PF12728">
    <property type="entry name" value="HTH_17"/>
    <property type="match status" value="1"/>
</dbReference>
<sequence length="83" mass="9680">MCEGLMTAKEAADYMRVSVRTIRDWVKKGLIPVVPVGAQEYRFTKKDLDHYIETQRQIWQPRSRRSRGPKEKGNGSTREKQDA</sequence>
<evidence type="ECO:0000259" key="2">
    <source>
        <dbReference type="Pfam" id="PF12728"/>
    </source>
</evidence>